<name>A0A223I1G8_THETR</name>
<proteinExistence type="predicted"/>
<organism evidence="1 2">
    <name type="scientific">Thermoanaerobacterium thermosaccharolyticum</name>
    <name type="common">Clostridium thermosaccharolyticum</name>
    <dbReference type="NCBI Taxonomy" id="1517"/>
    <lineage>
        <taxon>Bacteria</taxon>
        <taxon>Bacillati</taxon>
        <taxon>Bacillota</taxon>
        <taxon>Clostridia</taxon>
        <taxon>Thermoanaerobacterales</taxon>
        <taxon>Thermoanaerobacteraceae</taxon>
        <taxon>Thermoanaerobacterium</taxon>
    </lineage>
</organism>
<reference evidence="1 2" key="1">
    <citation type="submission" date="2016-08" db="EMBL/GenBank/DDBJ databases">
        <title>A novel genetic cassette of butanologenic Thermoanaerobacterium thermosaccharolyticum that directly convert cellulose to butanol.</title>
        <authorList>
            <person name="Li T."/>
            <person name="He J."/>
        </authorList>
    </citation>
    <scope>NUCLEOTIDE SEQUENCE [LARGE SCALE GENOMIC DNA]</scope>
    <source>
        <strain evidence="1 2">TG57</strain>
    </source>
</reference>
<dbReference type="AlphaFoldDB" id="A0A223I1G8"/>
<protein>
    <submittedName>
        <fullName evidence="1">AbrB family transcriptional regulator</fullName>
    </submittedName>
</protein>
<gene>
    <name evidence="1" type="ORF">Thert_02522</name>
</gene>
<dbReference type="Proteomes" id="UP000214975">
    <property type="component" value="Chromosome"/>
</dbReference>
<evidence type="ECO:0000313" key="1">
    <source>
        <dbReference type="EMBL" id="AST58394.1"/>
    </source>
</evidence>
<accession>A0A223I1G8</accession>
<sequence length="44" mass="4945">MNSAVYAMKMLQKEMEGEAEKAGIRNDDDVMDLVKDVRAEIEGL</sequence>
<dbReference type="EMBL" id="CP016893">
    <property type="protein sequence ID" value="AST58394.1"/>
    <property type="molecule type" value="Genomic_DNA"/>
</dbReference>
<evidence type="ECO:0000313" key="2">
    <source>
        <dbReference type="Proteomes" id="UP000214975"/>
    </source>
</evidence>